<feature type="transmembrane region" description="Helical" evidence="2">
    <location>
        <begin position="167"/>
        <end position="190"/>
    </location>
</feature>
<keyword evidence="2" id="KW-0812">Transmembrane</keyword>
<dbReference type="EMBL" id="CP032568">
    <property type="protein sequence ID" value="AYF75098.1"/>
    <property type="molecule type" value="Genomic_DNA"/>
</dbReference>
<sequence length="324" mass="31501">MKMVKRFLLLFSAVAGVILLATGTAAAGPTDVHDDSHVLDVGKVTNAAAQLSDPVHIFTTEKFSDDHGKFDQEAQSHVSGASDVVLAINTKSKFLSIRTGANSHIRETGSAGTAFKNAFGNGDYTGATVAALGALKAAADQPAPTGAKAANPAPAPAAQPAHKSTGFGWLGLLCPIVVIGGIVAAAVAFFRRRRSNPPGPMSGPGGGFGGGYAPGGPGYGGPGYGAPGRGGMSPGAAAGLGAVGGAVGGGLLGYELGRMEGEHEERDRGGDYAGPPPGGGYDQTPQDWGGGGGDYDFGGGGSDFGGGDSGGGGGGDSGGGGGDF</sequence>
<keyword evidence="3" id="KW-0732">Signal</keyword>
<gene>
    <name evidence="4" type="ORF">D7D52_15890</name>
</gene>
<feature type="chain" id="PRO_5017341368" description="TPM domain-containing protein" evidence="3">
    <location>
        <begin position="28"/>
        <end position="324"/>
    </location>
</feature>
<evidence type="ECO:0000256" key="2">
    <source>
        <dbReference type="SAM" id="Phobius"/>
    </source>
</evidence>
<reference evidence="4 5" key="1">
    <citation type="submission" date="2018-09" db="EMBL/GenBank/DDBJ databases">
        <title>Nocardia yunnanensis sp. nov., an actinomycete isolated from a soil sample.</title>
        <authorList>
            <person name="Zhang J."/>
        </authorList>
    </citation>
    <scope>NUCLEOTIDE SEQUENCE [LARGE SCALE GENOMIC DNA]</scope>
    <source>
        <strain evidence="4 5">CFHS0054</strain>
    </source>
</reference>
<protein>
    <recommendedName>
        <fullName evidence="6">TPM domain-containing protein</fullName>
    </recommendedName>
</protein>
<evidence type="ECO:0000256" key="3">
    <source>
        <dbReference type="SAM" id="SignalP"/>
    </source>
</evidence>
<feature type="compositionally biased region" description="Basic and acidic residues" evidence="1">
    <location>
        <begin position="261"/>
        <end position="270"/>
    </location>
</feature>
<keyword evidence="2" id="KW-1133">Transmembrane helix</keyword>
<evidence type="ECO:0000313" key="4">
    <source>
        <dbReference type="EMBL" id="AYF75098.1"/>
    </source>
</evidence>
<organism evidence="4 5">
    <name type="scientific">Nocardia yunnanensis</name>
    <dbReference type="NCBI Taxonomy" id="2382165"/>
    <lineage>
        <taxon>Bacteria</taxon>
        <taxon>Bacillati</taxon>
        <taxon>Actinomycetota</taxon>
        <taxon>Actinomycetes</taxon>
        <taxon>Mycobacteriales</taxon>
        <taxon>Nocardiaceae</taxon>
        <taxon>Nocardia</taxon>
    </lineage>
</organism>
<dbReference type="KEGG" id="nyu:D7D52_15890"/>
<dbReference type="AlphaFoldDB" id="A0A386ZBZ8"/>
<keyword evidence="5" id="KW-1185">Reference proteome</keyword>
<proteinExistence type="predicted"/>
<dbReference type="OrthoDB" id="4568918at2"/>
<feature type="compositionally biased region" description="Gly residues" evidence="1">
    <location>
        <begin position="288"/>
        <end position="324"/>
    </location>
</feature>
<keyword evidence="2" id="KW-0472">Membrane</keyword>
<evidence type="ECO:0008006" key="6">
    <source>
        <dbReference type="Google" id="ProtNLM"/>
    </source>
</evidence>
<name>A0A386ZBZ8_9NOCA</name>
<dbReference type="Proteomes" id="UP000267164">
    <property type="component" value="Chromosome"/>
</dbReference>
<evidence type="ECO:0000313" key="5">
    <source>
        <dbReference type="Proteomes" id="UP000267164"/>
    </source>
</evidence>
<feature type="region of interest" description="Disordered" evidence="1">
    <location>
        <begin position="261"/>
        <end position="324"/>
    </location>
</feature>
<accession>A0A386ZBZ8</accession>
<feature type="signal peptide" evidence="3">
    <location>
        <begin position="1"/>
        <end position="27"/>
    </location>
</feature>
<evidence type="ECO:0000256" key="1">
    <source>
        <dbReference type="SAM" id="MobiDB-lite"/>
    </source>
</evidence>